<organism evidence="2 3">
    <name type="scientific">Flavobacterium macacae</name>
    <dbReference type="NCBI Taxonomy" id="2488993"/>
    <lineage>
        <taxon>Bacteria</taxon>
        <taxon>Pseudomonadati</taxon>
        <taxon>Bacteroidota</taxon>
        <taxon>Flavobacteriia</taxon>
        <taxon>Flavobacteriales</taxon>
        <taxon>Flavobacteriaceae</taxon>
        <taxon>Flavobacterium</taxon>
    </lineage>
</organism>
<dbReference type="OrthoDB" id="1431774at2"/>
<protein>
    <recommendedName>
        <fullName evidence="4">GLPGLI family protein</fullName>
    </recommendedName>
</protein>
<evidence type="ECO:0000256" key="1">
    <source>
        <dbReference type="SAM" id="SignalP"/>
    </source>
</evidence>
<evidence type="ECO:0000313" key="2">
    <source>
        <dbReference type="EMBL" id="RRJ92893.1"/>
    </source>
</evidence>
<keyword evidence="1" id="KW-0732">Signal</keyword>
<proteinExistence type="predicted"/>
<name>A0A3P3WJD4_9FLAO</name>
<feature type="chain" id="PRO_5018031719" description="GLPGLI family protein" evidence="1">
    <location>
        <begin position="21"/>
        <end position="182"/>
    </location>
</feature>
<evidence type="ECO:0000313" key="3">
    <source>
        <dbReference type="Proteomes" id="UP000271937"/>
    </source>
</evidence>
<sequence>MKTKLSIILFLLSLSHFAFGQRGDSHTFNFKVKFDNSIPVEQLQIFYTEYSANRITSINYETNEENEIIFNGVNHSIAGAGNYFPTLIFSFKEDKPLNGSNEKVETYRLFYLISETETFLKDDMDKEILFTNSNHPYFIKVDFKWENNKRVYKVAQVPLIQISPEILGVITANNTFIKINPK</sequence>
<evidence type="ECO:0008006" key="4">
    <source>
        <dbReference type="Google" id="ProtNLM"/>
    </source>
</evidence>
<feature type="signal peptide" evidence="1">
    <location>
        <begin position="1"/>
        <end position="20"/>
    </location>
</feature>
<dbReference type="RefSeq" id="WP_125011934.1">
    <property type="nucleotide sequence ID" value="NZ_RQVR01000004.1"/>
</dbReference>
<keyword evidence="3" id="KW-1185">Reference proteome</keyword>
<dbReference type="Proteomes" id="UP000271937">
    <property type="component" value="Unassembled WGS sequence"/>
</dbReference>
<reference evidence="2 3" key="1">
    <citation type="submission" date="2018-11" db="EMBL/GenBank/DDBJ databases">
        <title>Flavobacterium sp. nov., YIM 102600 draft genome.</title>
        <authorList>
            <person name="Li G."/>
            <person name="Jiang Y."/>
        </authorList>
    </citation>
    <scope>NUCLEOTIDE SEQUENCE [LARGE SCALE GENOMIC DNA]</scope>
    <source>
        <strain evidence="2 3">YIM 102600</strain>
    </source>
</reference>
<dbReference type="AlphaFoldDB" id="A0A3P3WJD4"/>
<dbReference type="EMBL" id="RQVR01000004">
    <property type="protein sequence ID" value="RRJ92893.1"/>
    <property type="molecule type" value="Genomic_DNA"/>
</dbReference>
<gene>
    <name evidence="2" type="ORF">EG849_04705</name>
</gene>
<accession>A0A3P3WJD4</accession>
<comment type="caution">
    <text evidence="2">The sequence shown here is derived from an EMBL/GenBank/DDBJ whole genome shotgun (WGS) entry which is preliminary data.</text>
</comment>